<proteinExistence type="predicted"/>
<dbReference type="GeneID" id="3654891"/>
<dbReference type="RefSeq" id="YP_293996.1">
    <property type="nucleotide sequence ID" value="NC_007346.1"/>
</dbReference>
<sequence>MSDTSYVKKVTFNTENLPPIPPLVRQDAVFFEPPIPPLVRQDATFFEPPPIVHKRTRSDTQQIQSILKKVGKEWLPVDETSSLNA</sequence>
<dbReference type="Proteomes" id="UP000000863">
    <property type="component" value="Segment"/>
</dbReference>
<name>Q4A2P1_EHV8U</name>
<dbReference type="EMBL" id="AJ890364">
    <property type="protein sequence ID" value="CAI65665.1"/>
    <property type="molecule type" value="Genomic_DNA"/>
</dbReference>
<organismHost>
    <name type="scientific">Emiliania huxleyi</name>
    <name type="common">Coccolithophore</name>
    <name type="synonym">Pontosphaera huxleyi</name>
    <dbReference type="NCBI Taxonomy" id="2903"/>
</organismHost>
<accession>Q4A2P1</accession>
<gene>
    <name evidence="1" type="ORF">EhV241</name>
</gene>
<evidence type="ECO:0000313" key="1">
    <source>
        <dbReference type="EMBL" id="CAI65665.1"/>
    </source>
</evidence>
<reference evidence="1 2" key="1">
    <citation type="journal article" date="2005" name="Science">
        <title>Complete genome sequence and lytic phase transcription profile of a Coccolithovirus.</title>
        <authorList>
            <person name="Wilson W.H."/>
            <person name="Schroeder D.C."/>
            <person name="Allen M.J."/>
            <person name="Holden M.T.G."/>
            <person name="Parkhill J."/>
            <person name="Barrell B.G."/>
            <person name="Churcher C."/>
            <person name="Hamlin N."/>
            <person name="Mungall K."/>
            <person name="Norbertczak H."/>
            <person name="Quail M.A."/>
            <person name="Price C."/>
            <person name="Rabbinowitsch E."/>
            <person name="Walker D."/>
            <person name="Craigon M."/>
            <person name="Roy D."/>
            <person name="Ghazal P."/>
        </authorList>
    </citation>
    <scope>NUCLEOTIDE SEQUENCE [LARGE SCALE GENOMIC DNA]</scope>
    <source>
        <strain evidence="2">Isolate United Kingdom/English Channel/1999</strain>
    </source>
</reference>
<evidence type="ECO:0000313" key="2">
    <source>
        <dbReference type="Proteomes" id="UP000000863"/>
    </source>
</evidence>
<organism evidence="1 2">
    <name type="scientific">Emiliania huxleyi virus 86 (isolate United Kingdom/English Channel/1999)</name>
    <name type="common">EhV-86</name>
    <dbReference type="NCBI Taxonomy" id="654925"/>
    <lineage>
        <taxon>Viruses</taxon>
        <taxon>Varidnaviria</taxon>
        <taxon>Bamfordvirae</taxon>
        <taxon>Nucleocytoviricota</taxon>
        <taxon>Megaviricetes</taxon>
        <taxon>Algavirales</taxon>
        <taxon>Phycodnaviridae</taxon>
        <taxon>Coccolithovirus</taxon>
        <taxon>Coccolithovirus huxleyi</taxon>
        <taxon>Emiliania huxleyi virus 86</taxon>
    </lineage>
</organism>
<keyword evidence="2" id="KW-1185">Reference proteome</keyword>
<protein>
    <submittedName>
        <fullName evidence="1">Uncharacterized protein</fullName>
    </submittedName>
</protein>
<dbReference type="KEGG" id="vg:3654891"/>